<organism evidence="1 2">
    <name type="scientific">Cellulophaga baltica 18</name>
    <dbReference type="NCBI Taxonomy" id="1348584"/>
    <lineage>
        <taxon>Bacteria</taxon>
        <taxon>Pseudomonadati</taxon>
        <taxon>Bacteroidota</taxon>
        <taxon>Flavobacteriia</taxon>
        <taxon>Flavobacteriales</taxon>
        <taxon>Flavobacteriaceae</taxon>
        <taxon>Cellulophaga</taxon>
    </lineage>
</organism>
<reference evidence="1 2" key="1">
    <citation type="journal article" date="2014" name="Environ. Microbiol.">
        <title>Contrasting genomic patterns and infection strategies of two co-existing Bacteroidetes podovirus genera.</title>
        <authorList>
            <person name="Holmfeldt K."/>
            <person name="Howard-Varona C."/>
            <person name="Solonenko N."/>
            <person name="Sullivan M.B."/>
        </authorList>
    </citation>
    <scope>NUCLEOTIDE SEQUENCE [LARGE SCALE GENOMIC DNA]</scope>
    <source>
        <strain evidence="1 2">18</strain>
    </source>
</reference>
<proteinExistence type="predicted"/>
<accession>A0AAU8RM41</accession>
<dbReference type="Proteomes" id="UP000030786">
    <property type="component" value="Chromosome"/>
</dbReference>
<dbReference type="PROSITE" id="PS51257">
    <property type="entry name" value="PROKAR_LIPOPROTEIN"/>
    <property type="match status" value="1"/>
</dbReference>
<sequence>MKTYIKQISILFFLLIITSCESDKLEAITTAADGGGTLTSYIAYTIDATDPSGTNVYGRVVFWKNSLEQTLVQISVYNTETAEIYPALLLEGAIGSEITTLEDLGTVSGDTGELSDSKFYVISDTTFYDSILTLDAHISIYLNTIDGTLIAEGGLGSNAEPVEQN</sequence>
<gene>
    <name evidence="1" type="ORF">M666_07100</name>
</gene>
<protein>
    <recommendedName>
        <fullName evidence="3">CHRD domain-containing protein</fullName>
    </recommendedName>
</protein>
<dbReference type="KEGG" id="cbat:M666_07100"/>
<dbReference type="AlphaFoldDB" id="A0AAU8RM41"/>
<evidence type="ECO:0008006" key="3">
    <source>
        <dbReference type="Google" id="ProtNLM"/>
    </source>
</evidence>
<evidence type="ECO:0000313" key="1">
    <source>
        <dbReference type="EMBL" id="AIZ41356.1"/>
    </source>
</evidence>
<dbReference type="RefSeq" id="WP_029447205.1">
    <property type="nucleotide sequence ID" value="NZ_CP009976.1"/>
</dbReference>
<dbReference type="GeneID" id="78060498"/>
<evidence type="ECO:0000313" key="2">
    <source>
        <dbReference type="Proteomes" id="UP000030786"/>
    </source>
</evidence>
<name>A0AAU8RM41_9FLAO</name>
<dbReference type="EMBL" id="CP009976">
    <property type="protein sequence ID" value="AIZ41356.1"/>
    <property type="molecule type" value="Genomic_DNA"/>
</dbReference>